<dbReference type="AlphaFoldDB" id="A0A1I6G4L8"/>
<feature type="transmembrane region" description="Helical" evidence="1">
    <location>
        <begin position="104"/>
        <end position="122"/>
    </location>
</feature>
<dbReference type="EMBL" id="FOYT01000001">
    <property type="protein sequence ID" value="SFR37112.1"/>
    <property type="molecule type" value="Genomic_DNA"/>
</dbReference>
<dbReference type="Proteomes" id="UP000198531">
    <property type="component" value="Unassembled WGS sequence"/>
</dbReference>
<keyword evidence="3" id="KW-1185">Reference proteome</keyword>
<evidence type="ECO:0000313" key="2">
    <source>
        <dbReference type="EMBL" id="SFR37112.1"/>
    </source>
</evidence>
<accession>A0A1I6G4L8</accession>
<protein>
    <submittedName>
        <fullName evidence="2">Uncharacterized protein</fullName>
    </submittedName>
</protein>
<dbReference type="OrthoDB" id="293005at2157"/>
<proteinExistence type="predicted"/>
<evidence type="ECO:0000313" key="3">
    <source>
        <dbReference type="Proteomes" id="UP000198531"/>
    </source>
</evidence>
<dbReference type="RefSeq" id="WP_089804376.1">
    <property type="nucleotide sequence ID" value="NZ_FOYT01000001.1"/>
</dbReference>
<evidence type="ECO:0000256" key="1">
    <source>
        <dbReference type="SAM" id="Phobius"/>
    </source>
</evidence>
<gene>
    <name evidence="2" type="ORF">SAMN04487947_0562</name>
</gene>
<name>A0A1I6G4L8_9EURY</name>
<keyword evidence="1" id="KW-0472">Membrane</keyword>
<dbReference type="STRING" id="553469.SAMN04487947_0562"/>
<sequence length="130" mass="13153">MGLYQTVAGVADHLAGSTDEAVGRATEAAGEGDWAGVGDHLAGDVDEAASRGPVDTVIDVAWSGHDGDTIDVFGPTAWGTEGSVADVAVDEEGESHQGEMGTTLFLVGVVLLLVLWLLRPLLELLAGGGA</sequence>
<organism evidence="2 3">
    <name type="scientific">Halogeometricum rufum</name>
    <dbReference type="NCBI Taxonomy" id="553469"/>
    <lineage>
        <taxon>Archaea</taxon>
        <taxon>Methanobacteriati</taxon>
        <taxon>Methanobacteriota</taxon>
        <taxon>Stenosarchaea group</taxon>
        <taxon>Halobacteria</taxon>
        <taxon>Halobacteriales</taxon>
        <taxon>Haloferacaceae</taxon>
        <taxon>Halogeometricum</taxon>
    </lineage>
</organism>
<reference evidence="3" key="1">
    <citation type="submission" date="2016-10" db="EMBL/GenBank/DDBJ databases">
        <authorList>
            <person name="Varghese N."/>
            <person name="Submissions S."/>
        </authorList>
    </citation>
    <scope>NUCLEOTIDE SEQUENCE [LARGE SCALE GENOMIC DNA]</scope>
    <source>
        <strain evidence="3">CGMCC 1.7736</strain>
    </source>
</reference>
<keyword evidence="1" id="KW-1133">Transmembrane helix</keyword>
<keyword evidence="1" id="KW-0812">Transmembrane</keyword>